<name>J8ZNE3_EDHAE</name>
<comment type="catalytic activity">
    <reaction evidence="7">
        <text>L-threonyl-[protein] + ATP = O-phospho-L-threonyl-[protein] + ADP + H(+)</text>
        <dbReference type="Rhea" id="RHEA:46608"/>
        <dbReference type="Rhea" id="RHEA-COMP:11060"/>
        <dbReference type="Rhea" id="RHEA-COMP:11605"/>
        <dbReference type="ChEBI" id="CHEBI:15378"/>
        <dbReference type="ChEBI" id="CHEBI:30013"/>
        <dbReference type="ChEBI" id="CHEBI:30616"/>
        <dbReference type="ChEBI" id="CHEBI:61977"/>
        <dbReference type="ChEBI" id="CHEBI:456216"/>
        <dbReference type="EC" id="2.7.11.1"/>
    </reaction>
</comment>
<dbReference type="EMBL" id="AFBI03000006">
    <property type="protein sequence ID" value="EJW01198.1"/>
    <property type="molecule type" value="Genomic_DNA"/>
</dbReference>
<dbReference type="Gene3D" id="1.10.510.10">
    <property type="entry name" value="Transferase(Phosphotransferase) domain 1"/>
    <property type="match status" value="1"/>
</dbReference>
<dbReference type="InterPro" id="IPR051272">
    <property type="entry name" value="RIO-type_Ser/Thr_kinase"/>
</dbReference>
<sequence length="435" mass="51266">MHIDNMDLASPKNSCCNENICDSSICYESENHKKQLDETTNIIKTSESLTNQNLYCCSTEKIDKLANNMNNSKEFSCLPEELTEHKTNLNTITGEFMHKINIKKIESDEYDKQNLCLPQFKNLEPINQYKTPVKYILFVIDMGQAVESDHVNSDEFLINDIVNINNFFIRKGVDVASVNQLFSEITGKFIPTCLANMDLQKGVGIPISINDIYNKEDVVGFLKNDRASFMKHENKIPKINHSILDLDKKKKYKNILEEFGICLYEDYIKNRFYHLNMHEKYKERNIIKEIYNIQQFLSPIHFNYITKNVISQALYTIRTSIIYGKSLFHKKICLKPRILRDLIISMLIPNINKQTILYKEMLGKFKIFMSKFKKDQIKKRNIHKYYDFFENNISDDIKKLKANPLFRISHDITYYLPQKICYFFLNISYRHTGMN</sequence>
<keyword evidence="2" id="KW-0723">Serine/threonine-protein kinase</keyword>
<keyword evidence="6" id="KW-0067">ATP-binding</keyword>
<evidence type="ECO:0000256" key="8">
    <source>
        <dbReference type="ARBA" id="ARBA00048679"/>
    </source>
</evidence>
<keyword evidence="3" id="KW-0808">Transferase</keyword>
<comment type="catalytic activity">
    <reaction evidence="8">
        <text>L-seryl-[protein] + ATP = O-phospho-L-seryl-[protein] + ADP + H(+)</text>
        <dbReference type="Rhea" id="RHEA:17989"/>
        <dbReference type="Rhea" id="RHEA-COMP:9863"/>
        <dbReference type="Rhea" id="RHEA-COMP:11604"/>
        <dbReference type="ChEBI" id="CHEBI:15378"/>
        <dbReference type="ChEBI" id="CHEBI:29999"/>
        <dbReference type="ChEBI" id="CHEBI:30616"/>
        <dbReference type="ChEBI" id="CHEBI:83421"/>
        <dbReference type="ChEBI" id="CHEBI:456216"/>
        <dbReference type="EC" id="2.7.11.1"/>
    </reaction>
</comment>
<evidence type="ECO:0000256" key="3">
    <source>
        <dbReference type="ARBA" id="ARBA00022679"/>
    </source>
</evidence>
<protein>
    <recommendedName>
        <fullName evidence="1">non-specific serine/threonine protein kinase</fullName>
        <ecNumber evidence="1">2.7.11.1</ecNumber>
    </recommendedName>
</protein>
<keyword evidence="4" id="KW-0547">Nucleotide-binding</keyword>
<gene>
    <name evidence="10" type="ORF">EDEG_00573</name>
</gene>
<dbReference type="PANTHER" id="PTHR45723">
    <property type="entry name" value="SERINE/THREONINE-PROTEIN KINASE RIO1"/>
    <property type="match status" value="1"/>
</dbReference>
<keyword evidence="5" id="KW-0418">Kinase</keyword>
<evidence type="ECO:0000256" key="5">
    <source>
        <dbReference type="ARBA" id="ARBA00022777"/>
    </source>
</evidence>
<comment type="caution">
    <text evidence="10">The sequence shown here is derived from an EMBL/GenBank/DDBJ whole genome shotgun (WGS) entry which is preliminary data.</text>
</comment>
<organism evidence="10 11">
    <name type="scientific">Edhazardia aedis (strain USNM 41457)</name>
    <name type="common">Microsporidian parasite</name>
    <dbReference type="NCBI Taxonomy" id="1003232"/>
    <lineage>
        <taxon>Eukaryota</taxon>
        <taxon>Fungi</taxon>
        <taxon>Fungi incertae sedis</taxon>
        <taxon>Microsporidia</taxon>
        <taxon>Edhazardia</taxon>
    </lineage>
</organism>
<dbReference type="Pfam" id="PF01163">
    <property type="entry name" value="RIO1"/>
    <property type="match status" value="1"/>
</dbReference>
<dbReference type="InParanoid" id="J8ZNE3"/>
<proteinExistence type="predicted"/>
<dbReference type="InterPro" id="IPR018934">
    <property type="entry name" value="RIO_dom"/>
</dbReference>
<dbReference type="EC" id="2.7.11.1" evidence="1"/>
<feature type="domain" description="RIO-type" evidence="9">
    <location>
        <begin position="137"/>
        <end position="180"/>
    </location>
</feature>
<dbReference type="STRING" id="1003232.J8ZNE3"/>
<keyword evidence="11" id="KW-1185">Reference proteome</keyword>
<dbReference type="AlphaFoldDB" id="J8ZNE3"/>
<evidence type="ECO:0000313" key="10">
    <source>
        <dbReference type="EMBL" id="EJW01198.1"/>
    </source>
</evidence>
<evidence type="ECO:0000313" key="11">
    <source>
        <dbReference type="Proteomes" id="UP000003163"/>
    </source>
</evidence>
<dbReference type="GO" id="GO:0004674">
    <property type="term" value="F:protein serine/threonine kinase activity"/>
    <property type="evidence" value="ECO:0007669"/>
    <property type="project" value="UniProtKB-KW"/>
</dbReference>
<reference evidence="11" key="2">
    <citation type="submission" date="2015-07" db="EMBL/GenBank/DDBJ databases">
        <title>Contrasting host-pathogen interactions and genome evolution in two generalist and specialist microsporidian pathogens of mosquitoes.</title>
        <authorList>
            <consortium name="The Broad Institute Genomics Platform"/>
            <consortium name="The Broad Institute Genome Sequencing Center for Infectious Disease"/>
            <person name="Cuomo C.A."/>
            <person name="Sanscrainte N.D."/>
            <person name="Goldberg J.M."/>
            <person name="Heiman D."/>
            <person name="Young S."/>
            <person name="Zeng Q."/>
            <person name="Becnel J.J."/>
            <person name="Birren B.W."/>
        </authorList>
    </citation>
    <scope>NUCLEOTIDE SEQUENCE [LARGE SCALE GENOMIC DNA]</scope>
    <source>
        <strain evidence="11">USNM 41457</strain>
    </source>
</reference>
<reference evidence="10 11" key="1">
    <citation type="submission" date="2011-08" db="EMBL/GenBank/DDBJ databases">
        <authorList>
            <person name="Liu Z.J."/>
            <person name="Shi F.L."/>
            <person name="Lu J.Q."/>
            <person name="Li M."/>
            <person name="Wang Z.L."/>
        </authorList>
    </citation>
    <scope>NUCLEOTIDE SEQUENCE [LARGE SCALE GENOMIC DNA]</scope>
    <source>
        <strain evidence="10 11">USNM 41457</strain>
    </source>
</reference>
<evidence type="ECO:0000256" key="2">
    <source>
        <dbReference type="ARBA" id="ARBA00022527"/>
    </source>
</evidence>
<evidence type="ECO:0000256" key="6">
    <source>
        <dbReference type="ARBA" id="ARBA00022840"/>
    </source>
</evidence>
<dbReference type="GO" id="GO:0005524">
    <property type="term" value="F:ATP binding"/>
    <property type="evidence" value="ECO:0007669"/>
    <property type="project" value="UniProtKB-KW"/>
</dbReference>
<dbReference type="VEuPathDB" id="MicrosporidiaDB:EDEG_00573"/>
<evidence type="ECO:0000256" key="1">
    <source>
        <dbReference type="ARBA" id="ARBA00012513"/>
    </source>
</evidence>
<evidence type="ECO:0000256" key="4">
    <source>
        <dbReference type="ARBA" id="ARBA00022741"/>
    </source>
</evidence>
<evidence type="ECO:0000259" key="9">
    <source>
        <dbReference type="Pfam" id="PF01163"/>
    </source>
</evidence>
<accession>J8ZNE3</accession>
<evidence type="ECO:0000256" key="7">
    <source>
        <dbReference type="ARBA" id="ARBA00047899"/>
    </source>
</evidence>
<dbReference type="Proteomes" id="UP000003163">
    <property type="component" value="Unassembled WGS sequence"/>
</dbReference>
<dbReference type="HOGENOM" id="CLU_630088_0_0_1"/>